<organism evidence="5 6">
    <name type="scientific">Albugo candida</name>
    <dbReference type="NCBI Taxonomy" id="65357"/>
    <lineage>
        <taxon>Eukaryota</taxon>
        <taxon>Sar</taxon>
        <taxon>Stramenopiles</taxon>
        <taxon>Oomycota</taxon>
        <taxon>Peronosporomycetes</taxon>
        <taxon>Albuginales</taxon>
        <taxon>Albuginaceae</taxon>
        <taxon>Albugo</taxon>
    </lineage>
</organism>
<feature type="region of interest" description="Disordered" evidence="4">
    <location>
        <begin position="928"/>
        <end position="1011"/>
    </location>
</feature>
<dbReference type="PROSITE" id="PS00626">
    <property type="entry name" value="RCC1_2"/>
    <property type="match status" value="1"/>
</dbReference>
<feature type="repeat" description="RCC1" evidence="3">
    <location>
        <begin position="222"/>
        <end position="273"/>
    </location>
</feature>
<proteinExistence type="predicted"/>
<feature type="repeat" description="RCC1" evidence="3">
    <location>
        <begin position="536"/>
        <end position="586"/>
    </location>
</feature>
<comment type="caution">
    <text evidence="5">The sequence shown here is derived from an EMBL/GenBank/DDBJ whole genome shotgun (WGS) entry which is preliminary data.</text>
</comment>
<dbReference type="Pfam" id="PF13540">
    <property type="entry name" value="RCC1_2"/>
    <property type="match status" value="1"/>
</dbReference>
<feature type="repeat" description="RCC1" evidence="3">
    <location>
        <begin position="479"/>
        <end position="535"/>
    </location>
</feature>
<accession>A0A024GIX4</accession>
<protein>
    <submittedName>
        <fullName evidence="5">Uncharacterized protein</fullName>
    </submittedName>
</protein>
<feature type="repeat" description="RCC1" evidence="3">
    <location>
        <begin position="274"/>
        <end position="328"/>
    </location>
</feature>
<dbReference type="EMBL" id="CAIX01000127">
    <property type="protein sequence ID" value="CCI46447.1"/>
    <property type="molecule type" value="Genomic_DNA"/>
</dbReference>
<dbReference type="PRINTS" id="PR00633">
    <property type="entry name" value="RCCNDNSATION"/>
</dbReference>
<dbReference type="InParanoid" id="A0A024GIX4"/>
<reference evidence="5 6" key="1">
    <citation type="submission" date="2012-05" db="EMBL/GenBank/DDBJ databases">
        <title>Recombination and specialization in a pathogen metapopulation.</title>
        <authorList>
            <person name="Gardiner A."/>
            <person name="Kemen E."/>
            <person name="Schultz-Larsen T."/>
            <person name="MacLean D."/>
            <person name="Van Oosterhout C."/>
            <person name="Jones J.D.G."/>
        </authorList>
    </citation>
    <scope>NUCLEOTIDE SEQUENCE [LARGE SCALE GENOMIC DNA]</scope>
    <source>
        <strain evidence="5 6">Ac Nc2</strain>
    </source>
</reference>
<dbReference type="AlphaFoldDB" id="A0A024GIX4"/>
<dbReference type="STRING" id="65357.A0A024GIX4"/>
<feature type="repeat" description="ANK" evidence="2">
    <location>
        <begin position="47"/>
        <end position="79"/>
    </location>
</feature>
<evidence type="ECO:0000256" key="2">
    <source>
        <dbReference type="PROSITE-ProRule" id="PRU00023"/>
    </source>
</evidence>
<dbReference type="SUPFAM" id="SSF50985">
    <property type="entry name" value="RCC1/BLIP-II"/>
    <property type="match status" value="2"/>
</dbReference>
<feature type="compositionally biased region" description="Basic residues" evidence="4">
    <location>
        <begin position="932"/>
        <end position="943"/>
    </location>
</feature>
<feature type="repeat" description="RCC1" evidence="3">
    <location>
        <begin position="169"/>
        <end position="221"/>
    </location>
</feature>
<feature type="repeat" description="RCC1" evidence="3">
    <location>
        <begin position="349"/>
        <end position="417"/>
    </location>
</feature>
<feature type="compositionally biased region" description="Basic and acidic residues" evidence="4">
    <location>
        <begin position="965"/>
        <end position="999"/>
    </location>
</feature>
<dbReference type="PROSITE" id="PS50088">
    <property type="entry name" value="ANK_REPEAT"/>
    <property type="match status" value="1"/>
</dbReference>
<keyword evidence="1" id="KW-0677">Repeat</keyword>
<dbReference type="InterPro" id="IPR009091">
    <property type="entry name" value="RCC1/BLIP-II"/>
</dbReference>
<dbReference type="InterPro" id="IPR036770">
    <property type="entry name" value="Ankyrin_rpt-contain_sf"/>
</dbReference>
<dbReference type="OrthoDB" id="21416at2759"/>
<dbReference type="PROSITE" id="PS50297">
    <property type="entry name" value="ANK_REP_REGION"/>
    <property type="match status" value="1"/>
</dbReference>
<dbReference type="PANTHER" id="PTHR22872:SF2">
    <property type="entry name" value="INHIBITOR OF BRUTON TYROSINE KINASE"/>
    <property type="match status" value="1"/>
</dbReference>
<evidence type="ECO:0000256" key="1">
    <source>
        <dbReference type="ARBA" id="ARBA00022737"/>
    </source>
</evidence>
<dbReference type="Gene3D" id="1.25.40.20">
    <property type="entry name" value="Ankyrin repeat-containing domain"/>
    <property type="match status" value="1"/>
</dbReference>
<dbReference type="PANTHER" id="PTHR22872">
    <property type="entry name" value="BTK-BINDING PROTEIN-RELATED"/>
    <property type="match status" value="1"/>
</dbReference>
<dbReference type="Pfam" id="PF12796">
    <property type="entry name" value="Ank_2"/>
    <property type="match status" value="1"/>
</dbReference>
<keyword evidence="6" id="KW-1185">Reference proteome</keyword>
<evidence type="ECO:0000256" key="3">
    <source>
        <dbReference type="PROSITE-ProRule" id="PRU00235"/>
    </source>
</evidence>
<dbReference type="InterPro" id="IPR051625">
    <property type="entry name" value="Signaling_Regulatory_Domain"/>
</dbReference>
<dbReference type="InterPro" id="IPR000408">
    <property type="entry name" value="Reg_chr_condens"/>
</dbReference>
<dbReference type="Proteomes" id="UP000053237">
    <property type="component" value="Unassembled WGS sequence"/>
</dbReference>
<dbReference type="Pfam" id="PF00415">
    <property type="entry name" value="RCC1"/>
    <property type="match status" value="4"/>
</dbReference>
<feature type="region of interest" description="Disordered" evidence="4">
    <location>
        <begin position="802"/>
        <end position="822"/>
    </location>
</feature>
<name>A0A024GIX4_9STRA</name>
<feature type="compositionally biased region" description="Basic residues" evidence="4">
    <location>
        <begin position="807"/>
        <end position="821"/>
    </location>
</feature>
<gene>
    <name evidence="5" type="ORF">BN9_073760</name>
</gene>
<evidence type="ECO:0000313" key="5">
    <source>
        <dbReference type="EMBL" id="CCI46447.1"/>
    </source>
</evidence>
<keyword evidence="2" id="KW-0040">ANK repeat</keyword>
<dbReference type="SMART" id="SM00248">
    <property type="entry name" value="ANK"/>
    <property type="match status" value="2"/>
</dbReference>
<evidence type="ECO:0000313" key="6">
    <source>
        <dbReference type="Proteomes" id="UP000053237"/>
    </source>
</evidence>
<feature type="compositionally biased region" description="Basic and acidic residues" evidence="4">
    <location>
        <begin position="944"/>
        <end position="957"/>
    </location>
</feature>
<dbReference type="InterPro" id="IPR002110">
    <property type="entry name" value="Ankyrin_rpt"/>
</dbReference>
<evidence type="ECO:0000256" key="4">
    <source>
        <dbReference type="SAM" id="MobiDB-lite"/>
    </source>
</evidence>
<dbReference type="SUPFAM" id="SSF48403">
    <property type="entry name" value="Ankyrin repeat"/>
    <property type="match status" value="1"/>
</dbReference>
<dbReference type="Gene3D" id="2.130.10.30">
    <property type="entry name" value="Regulator of chromosome condensation 1/beta-lactamase-inhibitor protein II"/>
    <property type="match status" value="2"/>
</dbReference>
<dbReference type="PROSITE" id="PS50012">
    <property type="entry name" value="RCC1_3"/>
    <property type="match status" value="6"/>
</dbReference>
<sequence length="1011" mass="113080">MTVSNEFVLDATTNLCCLAKSSKDSSLKSINHILDNDVAILDSRNAQGETALHIASSSGNFSVVKILLDYGADMFLQDMESGWTALHRSLYHQHIHIAALLLRVCQLRFHRNKVDFFLQMKDHAGESAADIISFTHRTIAFRLSVSDFTGKKHHKQGISPNSDPTRRGGLVYTCGRADYQLGYHLPRALIQSTPKIVLFPSACPITQISASRFHTVALNANGHCFTWGFGKGGRLGLGTQCDHLEPAMVKKLAHVFLVKVAAGENHTLALSRYGKLYSWGSNSFGQLGHSSKCTLESRLFPKRIDALKGFVVREIAASRSHSAAICENRKAPQPSADKAFIEQEDETQRELFTWGNNKKGQLGRSEAFAIDHGDPIPKRVNLFLSHPVLSEMRENYDSVCVIQISIAEGHTLVLLNCTRNQVAQGQVWRCGNGYFHLVRVNFEKAKEAYRKSAFLATPPVNIIRISCARNHSMALDSRGQVYVWGSNKTICGQDLDTPAQPSYPGAPSKVKNICSFGSVVDISASDDRCAIVTESGDLVTWGYGLEGSLGHGSKNTYQPQPKRVSGVKKAVQVAAGHQHTAILVGPYEADFQCSPVQNTDGPTKLLEMTQRAIARYMDFTNVVDVLQHAQSMSLSALEAYCSTYIRWNLDMILEMTSRDRLDTFLDAFLDSLLPLPLANVIQKTPLNTIESQLHAPSARRVKVKTALQTLIASPKDILSKDLMSKETRASEQPVNSTTDEIAAESIGHREKKKRAKFVRLEEFYEKKRNDHDHHSADRKLFSGGKWSCLLEENTPKLKEIIENEKRSSKRSARPQKEHRKNSLACRLVSPIERYESESASTCPWKPPEEKEKKKLLRDIQMEEALQSKRQVEDLPRAQDSTLNCWGYCAATNTLPLVEMQLLQANHGPLDVLIEPCKVPDTITLQATEAAKKKSRQKRNRKEKLHIGEKKEKKERVRINSNLKPKKSESKSKSKSEYRVKERCSEKNDNNGRESQKNSEDCGASMRKTAHL</sequence>